<dbReference type="Proteomes" id="UP000219565">
    <property type="component" value="Unassembled WGS sequence"/>
</dbReference>
<dbReference type="EMBL" id="OBEG01000004">
    <property type="protein sequence ID" value="SNY87590.1"/>
    <property type="molecule type" value="Genomic_DNA"/>
</dbReference>
<organism evidence="1 2">
    <name type="scientific">Nocardia amikacinitolerans</name>
    <dbReference type="NCBI Taxonomy" id="756689"/>
    <lineage>
        <taxon>Bacteria</taxon>
        <taxon>Bacillati</taxon>
        <taxon>Actinomycetota</taxon>
        <taxon>Actinomycetes</taxon>
        <taxon>Mycobacteriales</taxon>
        <taxon>Nocardiaceae</taxon>
        <taxon>Nocardia</taxon>
    </lineage>
</organism>
<evidence type="ECO:0000313" key="1">
    <source>
        <dbReference type="EMBL" id="SNY87590.1"/>
    </source>
</evidence>
<dbReference type="RefSeq" id="WP_097246503.1">
    <property type="nucleotide sequence ID" value="NZ_JAMTCV010000003.1"/>
</dbReference>
<proteinExistence type="predicted"/>
<accession>A0A285LRN2</accession>
<evidence type="ECO:0000313" key="2">
    <source>
        <dbReference type="Proteomes" id="UP000219565"/>
    </source>
</evidence>
<protein>
    <submittedName>
        <fullName evidence="1">Uncharacterized protein</fullName>
    </submittedName>
</protein>
<dbReference type="OrthoDB" id="4555504at2"/>
<gene>
    <name evidence="1" type="ORF">SAMN04244553_4538</name>
</gene>
<reference evidence="1 2" key="1">
    <citation type="submission" date="2017-09" db="EMBL/GenBank/DDBJ databases">
        <authorList>
            <person name="Ehlers B."/>
            <person name="Leendertz F.H."/>
        </authorList>
    </citation>
    <scope>NUCLEOTIDE SEQUENCE [LARGE SCALE GENOMIC DNA]</scope>
    <source>
        <strain evidence="1 2">DSM 45537</strain>
    </source>
</reference>
<name>A0A285LRN2_9NOCA</name>
<dbReference type="AlphaFoldDB" id="A0A285LRN2"/>
<sequence length="65" mass="7537">MDDTVRELLELHLHSPLPATPDRDLAHQIMRVHRECATDHCRRKDQALRSLIAEGRIVPDSSRTR</sequence>
<keyword evidence="2" id="KW-1185">Reference proteome</keyword>